<dbReference type="InterPro" id="IPR011020">
    <property type="entry name" value="HTTM-like"/>
</dbReference>
<organism evidence="9 10">
    <name type="scientific">Gimesia chilikensis</name>
    <dbReference type="NCBI Taxonomy" id="2605989"/>
    <lineage>
        <taxon>Bacteria</taxon>
        <taxon>Pseudomonadati</taxon>
        <taxon>Planctomycetota</taxon>
        <taxon>Planctomycetia</taxon>
        <taxon>Planctomycetales</taxon>
        <taxon>Planctomycetaceae</taxon>
        <taxon>Gimesia</taxon>
    </lineage>
</organism>
<dbReference type="PANTHER" id="PTHR12639">
    <property type="entry name" value="VITAMIN K-DEPENDENT GAMMA-CARBOXYLASE"/>
    <property type="match status" value="1"/>
</dbReference>
<accession>A0A517W723</accession>
<dbReference type="InterPro" id="IPR007782">
    <property type="entry name" value="VKG_COase"/>
</dbReference>
<evidence type="ECO:0000256" key="6">
    <source>
        <dbReference type="ARBA" id="ARBA00023239"/>
    </source>
</evidence>
<feature type="domain" description="HTTM-like" evidence="8">
    <location>
        <begin position="36"/>
        <end position="295"/>
    </location>
</feature>
<dbReference type="GO" id="GO:0019842">
    <property type="term" value="F:vitamin binding"/>
    <property type="evidence" value="ECO:0007669"/>
    <property type="project" value="TreeGrafter"/>
</dbReference>
<evidence type="ECO:0000256" key="1">
    <source>
        <dbReference type="ARBA" id="ARBA00004127"/>
    </source>
</evidence>
<keyword evidence="5" id="KW-1015">Disulfide bond</keyword>
<evidence type="ECO:0000256" key="4">
    <source>
        <dbReference type="ARBA" id="ARBA00023136"/>
    </source>
</evidence>
<dbReference type="SMART" id="SM00752">
    <property type="entry name" value="HTTM"/>
    <property type="match status" value="1"/>
</dbReference>
<dbReference type="PANTHER" id="PTHR12639:SF7">
    <property type="entry name" value="HTTM DOMAIN-CONTAINING PROTEIN"/>
    <property type="match status" value="1"/>
</dbReference>
<name>A0A517W723_9PLAN</name>
<keyword evidence="3 7" id="KW-1133">Transmembrane helix</keyword>
<dbReference type="Pfam" id="PF22777">
    <property type="entry name" value="VKGC_lumenal_dom"/>
    <property type="match status" value="1"/>
</dbReference>
<dbReference type="Pfam" id="PF05090">
    <property type="entry name" value="HTTM"/>
    <property type="match status" value="1"/>
</dbReference>
<keyword evidence="2 7" id="KW-0812">Transmembrane</keyword>
<feature type="transmembrane region" description="Helical" evidence="7">
    <location>
        <begin position="97"/>
        <end position="117"/>
    </location>
</feature>
<evidence type="ECO:0000256" key="2">
    <source>
        <dbReference type="ARBA" id="ARBA00022692"/>
    </source>
</evidence>
<keyword evidence="4 7" id="KW-0472">Membrane</keyword>
<feature type="transmembrane region" description="Helical" evidence="7">
    <location>
        <begin position="230"/>
        <end position="252"/>
    </location>
</feature>
<evidence type="ECO:0000313" key="9">
    <source>
        <dbReference type="EMBL" id="QDU01057.1"/>
    </source>
</evidence>
<dbReference type="AlphaFoldDB" id="A0A517W723"/>
<feature type="transmembrane region" description="Helical" evidence="7">
    <location>
        <begin position="272"/>
        <end position="291"/>
    </location>
</feature>
<feature type="transmembrane region" description="Helical" evidence="7">
    <location>
        <begin position="137"/>
        <end position="157"/>
    </location>
</feature>
<keyword evidence="6" id="KW-0456">Lyase</keyword>
<dbReference type="GO" id="GO:0008488">
    <property type="term" value="F:gamma-glutamyl carboxylase activity"/>
    <property type="evidence" value="ECO:0007669"/>
    <property type="project" value="InterPro"/>
</dbReference>
<feature type="transmembrane region" description="Helical" evidence="7">
    <location>
        <begin position="41"/>
        <end position="60"/>
    </location>
</feature>
<comment type="subcellular location">
    <subcellularLocation>
        <location evidence="1">Endomembrane system</location>
        <topology evidence="1">Multi-pass membrane protein</topology>
    </subcellularLocation>
</comment>
<dbReference type="InterPro" id="IPR053934">
    <property type="entry name" value="HTTM_dom"/>
</dbReference>
<proteinExistence type="predicted"/>
<evidence type="ECO:0000256" key="7">
    <source>
        <dbReference type="SAM" id="Phobius"/>
    </source>
</evidence>
<protein>
    <submittedName>
        <fullName evidence="9">Vitamin K-dependent gamma-carboxylase</fullName>
    </submittedName>
</protein>
<dbReference type="EMBL" id="CP036347">
    <property type="protein sequence ID" value="QDU01057.1"/>
    <property type="molecule type" value="Genomic_DNA"/>
</dbReference>
<feature type="transmembrane region" description="Helical" evidence="7">
    <location>
        <begin position="178"/>
        <end position="196"/>
    </location>
</feature>
<evidence type="ECO:0000259" key="8">
    <source>
        <dbReference type="SMART" id="SM00752"/>
    </source>
</evidence>
<evidence type="ECO:0000256" key="3">
    <source>
        <dbReference type="ARBA" id="ARBA00022989"/>
    </source>
</evidence>
<dbReference type="InterPro" id="IPR053935">
    <property type="entry name" value="VKGC_lumenal_dom"/>
</dbReference>
<dbReference type="GO" id="GO:0012505">
    <property type="term" value="C:endomembrane system"/>
    <property type="evidence" value="ECO:0007669"/>
    <property type="project" value="UniProtKB-SubCell"/>
</dbReference>
<dbReference type="Proteomes" id="UP000320722">
    <property type="component" value="Chromosome"/>
</dbReference>
<reference evidence="9 10" key="1">
    <citation type="submission" date="2019-02" db="EMBL/GenBank/DDBJ databases">
        <title>Deep-cultivation of Planctomycetes and their phenomic and genomic characterization uncovers novel biology.</title>
        <authorList>
            <person name="Wiegand S."/>
            <person name="Jogler M."/>
            <person name="Boedeker C."/>
            <person name="Pinto D."/>
            <person name="Vollmers J."/>
            <person name="Rivas-Marin E."/>
            <person name="Kohn T."/>
            <person name="Peeters S.H."/>
            <person name="Heuer A."/>
            <person name="Rast P."/>
            <person name="Oberbeckmann S."/>
            <person name="Bunk B."/>
            <person name="Jeske O."/>
            <person name="Meyerdierks A."/>
            <person name="Storesund J.E."/>
            <person name="Kallscheuer N."/>
            <person name="Luecker S."/>
            <person name="Lage O.M."/>
            <person name="Pohl T."/>
            <person name="Merkel B.J."/>
            <person name="Hornburger P."/>
            <person name="Mueller R.-W."/>
            <person name="Bruemmer F."/>
            <person name="Labrenz M."/>
            <person name="Spormann A.M."/>
            <person name="Op den Camp H."/>
            <person name="Overmann J."/>
            <person name="Amann R."/>
            <person name="Jetten M.S.M."/>
            <person name="Mascher T."/>
            <person name="Medema M.H."/>
            <person name="Devos D.P."/>
            <person name="Kaster A.-K."/>
            <person name="Ovreas L."/>
            <person name="Rohde M."/>
            <person name="Galperin M.Y."/>
            <person name="Jogler C."/>
        </authorList>
    </citation>
    <scope>NUCLEOTIDE SEQUENCE [LARGE SCALE GENOMIC DNA]</scope>
    <source>
        <strain evidence="9 10">V6</strain>
    </source>
</reference>
<evidence type="ECO:0000313" key="10">
    <source>
        <dbReference type="Proteomes" id="UP000320722"/>
    </source>
</evidence>
<evidence type="ECO:0000256" key="5">
    <source>
        <dbReference type="ARBA" id="ARBA00023157"/>
    </source>
</evidence>
<sequence>MTDVTHESGNLETGEVIHTETPARACLMNRLCSWAFRPVDIAPLVFFRIFFGVMMAYHIWSMKRDHWVQYFYIDPEFHFSYPGWSWIHPWPGDGMHLHFTVLLVAALGISLGLFYRLSTLTFFLGYSFVFLLEKSLYQNHCYLICLISGIMFCIPAHRACSLDQLIWRRPATQVLPQWTLWLLKLQIAIPYFYGGLAKLNYDWLFTQPIGMWIGRRAEVPVLGPLMSTDWAPWFFAYGGLLFDLLIVPALLWRRTRLAAYLVSVGFHLTNHILWDIGIFPWFMIGATLIFFPPEYFRKLAHLPRLNINAQTLSPRSRWTQPLTVCLLLLYVSWQLIFPFRHLLYPGNVSWNEEGHHFAWHMMLREKDVGIRFYAYDPVSRQRGLIKVEEFLNSRQLSRMGKDPDMVLEFIHHVRDHYRERRNTELEIYVLNIASLNGRKPQLLMDPRVNYAAIDRVWTHQPWVIPLEEPLRKESWNVPLDRWESVLNLDIPPEMQLVRAR</sequence>
<gene>
    <name evidence="9" type="ORF">V6x_07350</name>
</gene>